<organism evidence="1 2">
    <name type="scientific">Methanorbis rubei</name>
    <dbReference type="NCBI Taxonomy" id="3028300"/>
    <lineage>
        <taxon>Archaea</taxon>
        <taxon>Methanobacteriati</taxon>
        <taxon>Methanobacteriota</taxon>
        <taxon>Stenosarchaea group</taxon>
        <taxon>Methanomicrobia</taxon>
        <taxon>Methanomicrobiales</taxon>
        <taxon>Methanocorpusculaceae</taxon>
        <taxon>Methanorbis</taxon>
    </lineage>
</organism>
<name>A0AAE4SBY2_9EURY</name>
<accession>A0AAE4SBY2</accession>
<evidence type="ECO:0000313" key="1">
    <source>
        <dbReference type="EMBL" id="MDV0444051.1"/>
    </source>
</evidence>
<proteinExistence type="predicted"/>
<dbReference type="RefSeq" id="WP_338096554.1">
    <property type="nucleotide sequence ID" value="NZ_JAWDKB010000005.1"/>
</dbReference>
<sequence length="67" mass="7301">MTEKKYCKNIGELNRMPTEPRQKNNVQIGTSIPESAAIILMNRADESGISVSAKARELILSGLGVVE</sequence>
<gene>
    <name evidence="1" type="ORF">McpCs1_14410</name>
</gene>
<reference evidence="1 2" key="1">
    <citation type="submission" date="2023-06" db="EMBL/GenBank/DDBJ databases">
        <title>Genome sequence of Methancorpusculaceae sp. Cs1.</title>
        <authorList>
            <person name="Protasov E."/>
            <person name="Platt K."/>
            <person name="Poehlein A."/>
            <person name="Daniel R."/>
            <person name="Brune A."/>
        </authorList>
    </citation>
    <scope>NUCLEOTIDE SEQUENCE [LARGE SCALE GENOMIC DNA]</scope>
    <source>
        <strain evidence="1 2">Cs1</strain>
    </source>
</reference>
<keyword evidence="2" id="KW-1185">Reference proteome</keyword>
<dbReference type="EMBL" id="JAWDKB010000005">
    <property type="protein sequence ID" value="MDV0444051.1"/>
    <property type="molecule type" value="Genomic_DNA"/>
</dbReference>
<dbReference type="AlphaFoldDB" id="A0AAE4SBY2"/>
<comment type="caution">
    <text evidence="1">The sequence shown here is derived from an EMBL/GenBank/DDBJ whole genome shotgun (WGS) entry which is preliminary data.</text>
</comment>
<evidence type="ECO:0000313" key="2">
    <source>
        <dbReference type="Proteomes" id="UP001283212"/>
    </source>
</evidence>
<dbReference type="Proteomes" id="UP001283212">
    <property type="component" value="Unassembled WGS sequence"/>
</dbReference>
<protein>
    <submittedName>
        <fullName evidence="1">Uncharacterized protein</fullName>
    </submittedName>
</protein>